<evidence type="ECO:0000256" key="1">
    <source>
        <dbReference type="ARBA" id="ARBA00004141"/>
    </source>
</evidence>
<evidence type="ECO:0000313" key="8">
    <source>
        <dbReference type="EMBL" id="KAH7062629.1"/>
    </source>
</evidence>
<evidence type="ECO:0000256" key="6">
    <source>
        <dbReference type="SAM" id="Phobius"/>
    </source>
</evidence>
<evidence type="ECO:0000256" key="3">
    <source>
        <dbReference type="ARBA" id="ARBA00022692"/>
    </source>
</evidence>
<keyword evidence="3 6" id="KW-0812">Transmembrane</keyword>
<sequence>MTLRESWWTSSQFSQAPIFEHTSATMEAEQDKTVSAELKGLPEAESQSCSSTSEPKEKESFQVPLVLTLSAANFLNTLTVQSSVIILPSIGRDIGIPAARQQWIISSYYMTYGCFLLLWGRIADLYGRRNVFIAGSIWVAASTIAVPFAKNEIAFDVLRGCTGLGAAANVSAGLGILGNAFEAGRAKNYAFSAFGGAHSLGTIMGILFGGVIAQYLSWEWVFWIFGIVASIVVVAGFFVIQPDGKAHASQERAGVDVLGGALITASLLLFTYALTEGEIGGWARPWIPVLLAVSVLLAAIFVLWQRHLELRTQRAPLLKMSIFNNKRFSAAQVILCLFYGAFNNFLLFATYYYQDHQRFSIIHTTLYFLPTGIVGLVGSLAAARLLSRVRSDLLLLFSTTCVAVACLIFALPIPTTTSYWATGFIAMCLAALGSDLLAPTLTLFTALSLPSEDQALGGGVCNAVVQVGRVVALAVATAVQTAVEARRGGAADGAKGMAALLEGLRAAQYVDFGIACAAGVVVVYAFRGGHRIGMAGRAGAAADG</sequence>
<gene>
    <name evidence="8" type="ORF">B0J12DRAFT_764003</name>
</gene>
<accession>A0ABQ8GU41</accession>
<feature type="transmembrane region" description="Helical" evidence="6">
    <location>
        <begin position="102"/>
        <end position="119"/>
    </location>
</feature>
<feature type="transmembrane region" description="Helical" evidence="6">
    <location>
        <begin position="65"/>
        <end position="90"/>
    </location>
</feature>
<dbReference type="PANTHER" id="PTHR42718">
    <property type="entry name" value="MAJOR FACILITATOR SUPERFAMILY MULTIDRUG TRANSPORTER MFSC"/>
    <property type="match status" value="1"/>
</dbReference>
<name>A0ABQ8GU41_9PEZI</name>
<dbReference type="InterPro" id="IPR036259">
    <property type="entry name" value="MFS_trans_sf"/>
</dbReference>
<feature type="transmembrane region" description="Helical" evidence="6">
    <location>
        <begin position="155"/>
        <end position="177"/>
    </location>
</feature>
<evidence type="ECO:0000259" key="7">
    <source>
        <dbReference type="PROSITE" id="PS50850"/>
    </source>
</evidence>
<dbReference type="InterPro" id="IPR020846">
    <property type="entry name" value="MFS_dom"/>
</dbReference>
<dbReference type="Pfam" id="PF07690">
    <property type="entry name" value="MFS_1"/>
    <property type="match status" value="1"/>
</dbReference>
<dbReference type="PANTHER" id="PTHR42718:SF9">
    <property type="entry name" value="MAJOR FACILITATOR SUPERFAMILY MULTIDRUG TRANSPORTER MFSC"/>
    <property type="match status" value="1"/>
</dbReference>
<reference evidence="8 9" key="1">
    <citation type="journal article" date="2021" name="Nat. Commun.">
        <title>Genetic determinants of endophytism in the Arabidopsis root mycobiome.</title>
        <authorList>
            <person name="Mesny F."/>
            <person name="Miyauchi S."/>
            <person name="Thiergart T."/>
            <person name="Pickel B."/>
            <person name="Atanasova L."/>
            <person name="Karlsson M."/>
            <person name="Huettel B."/>
            <person name="Barry K.W."/>
            <person name="Haridas S."/>
            <person name="Chen C."/>
            <person name="Bauer D."/>
            <person name="Andreopoulos W."/>
            <person name="Pangilinan J."/>
            <person name="LaButti K."/>
            <person name="Riley R."/>
            <person name="Lipzen A."/>
            <person name="Clum A."/>
            <person name="Drula E."/>
            <person name="Henrissat B."/>
            <person name="Kohler A."/>
            <person name="Grigoriev I.V."/>
            <person name="Martin F.M."/>
            <person name="Hacquard S."/>
        </authorList>
    </citation>
    <scope>NUCLEOTIDE SEQUENCE [LARGE SCALE GENOMIC DNA]</scope>
    <source>
        <strain evidence="8 9">MPI-SDFR-AT-0080</strain>
    </source>
</reference>
<dbReference type="Gene3D" id="1.20.1250.20">
    <property type="entry name" value="MFS general substrate transporter like domains"/>
    <property type="match status" value="2"/>
</dbReference>
<evidence type="ECO:0000313" key="9">
    <source>
        <dbReference type="Proteomes" id="UP000774617"/>
    </source>
</evidence>
<feature type="transmembrane region" description="Helical" evidence="6">
    <location>
        <begin position="393"/>
        <end position="413"/>
    </location>
</feature>
<dbReference type="InterPro" id="IPR011701">
    <property type="entry name" value="MFS"/>
</dbReference>
<protein>
    <submittedName>
        <fullName evidence="8">Drug resistance protein</fullName>
    </submittedName>
</protein>
<feature type="transmembrane region" description="Helical" evidence="6">
    <location>
        <begin position="506"/>
        <end position="526"/>
    </location>
</feature>
<keyword evidence="9" id="KW-1185">Reference proteome</keyword>
<evidence type="ECO:0000256" key="4">
    <source>
        <dbReference type="ARBA" id="ARBA00022989"/>
    </source>
</evidence>
<keyword evidence="4 6" id="KW-1133">Transmembrane helix</keyword>
<evidence type="ECO:0000256" key="2">
    <source>
        <dbReference type="ARBA" id="ARBA00022448"/>
    </source>
</evidence>
<dbReference type="SUPFAM" id="SSF103473">
    <property type="entry name" value="MFS general substrate transporter"/>
    <property type="match status" value="1"/>
</dbReference>
<feature type="domain" description="Major facilitator superfamily (MFS) profile" evidence="7">
    <location>
        <begin position="65"/>
        <end position="531"/>
    </location>
</feature>
<comment type="subcellular location">
    <subcellularLocation>
        <location evidence="1">Membrane</location>
        <topology evidence="1">Multi-pass membrane protein</topology>
    </subcellularLocation>
</comment>
<evidence type="ECO:0000256" key="5">
    <source>
        <dbReference type="ARBA" id="ARBA00023136"/>
    </source>
</evidence>
<feature type="transmembrane region" description="Helical" evidence="6">
    <location>
        <begin position="328"/>
        <end position="353"/>
    </location>
</feature>
<organism evidence="8 9">
    <name type="scientific">Macrophomina phaseolina</name>
    <dbReference type="NCBI Taxonomy" id="35725"/>
    <lineage>
        <taxon>Eukaryota</taxon>
        <taxon>Fungi</taxon>
        <taxon>Dikarya</taxon>
        <taxon>Ascomycota</taxon>
        <taxon>Pezizomycotina</taxon>
        <taxon>Dothideomycetes</taxon>
        <taxon>Dothideomycetes incertae sedis</taxon>
        <taxon>Botryosphaeriales</taxon>
        <taxon>Botryosphaeriaceae</taxon>
        <taxon>Macrophomina</taxon>
    </lineage>
</organism>
<proteinExistence type="predicted"/>
<feature type="transmembrane region" description="Helical" evidence="6">
    <location>
        <begin position="131"/>
        <end position="149"/>
    </location>
</feature>
<feature type="transmembrane region" description="Helical" evidence="6">
    <location>
        <begin position="220"/>
        <end position="241"/>
    </location>
</feature>
<dbReference type="Proteomes" id="UP000774617">
    <property type="component" value="Unassembled WGS sequence"/>
</dbReference>
<feature type="transmembrane region" description="Helical" evidence="6">
    <location>
        <begin position="189"/>
        <end position="214"/>
    </location>
</feature>
<feature type="transmembrane region" description="Helical" evidence="6">
    <location>
        <begin position="253"/>
        <end position="274"/>
    </location>
</feature>
<keyword evidence="5 6" id="KW-0472">Membrane</keyword>
<dbReference type="EMBL" id="JAGTJR010000003">
    <property type="protein sequence ID" value="KAH7062629.1"/>
    <property type="molecule type" value="Genomic_DNA"/>
</dbReference>
<keyword evidence="2" id="KW-0813">Transport</keyword>
<comment type="caution">
    <text evidence="8">The sequence shown here is derived from an EMBL/GenBank/DDBJ whole genome shotgun (WGS) entry which is preliminary data.</text>
</comment>
<dbReference type="PROSITE" id="PS50850">
    <property type="entry name" value="MFS"/>
    <property type="match status" value="1"/>
</dbReference>
<feature type="transmembrane region" description="Helical" evidence="6">
    <location>
        <begin position="286"/>
        <end position="304"/>
    </location>
</feature>
<feature type="transmembrane region" description="Helical" evidence="6">
    <location>
        <begin position="365"/>
        <end position="386"/>
    </location>
</feature>